<sequence length="118" mass="12276">MNTWIIHIKAVTAALAALATCHGGSFETRSSAPSPPQAWRGRAQVVDIRAGNGEVHVHSTPGDEVEVRVHPLGGADGAMKIARHGRTVIVYARDLGGGDVEVHVPRGVALRASADDGS</sequence>
<proteinExistence type="predicted"/>
<dbReference type="Proteomes" id="UP001379533">
    <property type="component" value="Chromosome"/>
</dbReference>
<name>A0ABZ2K3G7_9BACT</name>
<reference evidence="2 3" key="1">
    <citation type="submission" date="2021-12" db="EMBL/GenBank/DDBJ databases">
        <title>Discovery of the Pendulisporaceae a myxobacterial family with distinct sporulation behavior and unique specialized metabolism.</title>
        <authorList>
            <person name="Garcia R."/>
            <person name="Popoff A."/>
            <person name="Bader C.D."/>
            <person name="Loehr J."/>
            <person name="Walesch S."/>
            <person name="Walt C."/>
            <person name="Boldt J."/>
            <person name="Bunk B."/>
            <person name="Haeckl F.J.F.P.J."/>
            <person name="Gunesch A.P."/>
            <person name="Birkelbach J."/>
            <person name="Nuebel U."/>
            <person name="Pietschmann T."/>
            <person name="Bach T."/>
            <person name="Mueller R."/>
        </authorList>
    </citation>
    <scope>NUCLEOTIDE SEQUENCE [LARGE SCALE GENOMIC DNA]</scope>
    <source>
        <strain evidence="2 3">MSr12523</strain>
    </source>
</reference>
<feature type="chain" id="PRO_5045899353" evidence="1">
    <location>
        <begin position="20"/>
        <end position="118"/>
    </location>
</feature>
<keyword evidence="3" id="KW-1185">Reference proteome</keyword>
<evidence type="ECO:0000256" key="1">
    <source>
        <dbReference type="SAM" id="SignalP"/>
    </source>
</evidence>
<accession>A0ABZ2K3G7</accession>
<dbReference type="RefSeq" id="WP_394843248.1">
    <property type="nucleotide sequence ID" value="NZ_CP089982.1"/>
</dbReference>
<gene>
    <name evidence="2" type="ORF">LZC95_40135</name>
</gene>
<protein>
    <submittedName>
        <fullName evidence="2">Uncharacterized protein</fullName>
    </submittedName>
</protein>
<feature type="signal peptide" evidence="1">
    <location>
        <begin position="1"/>
        <end position="19"/>
    </location>
</feature>
<organism evidence="2 3">
    <name type="scientific">Pendulispora brunnea</name>
    <dbReference type="NCBI Taxonomy" id="2905690"/>
    <lineage>
        <taxon>Bacteria</taxon>
        <taxon>Pseudomonadati</taxon>
        <taxon>Myxococcota</taxon>
        <taxon>Myxococcia</taxon>
        <taxon>Myxococcales</taxon>
        <taxon>Sorangiineae</taxon>
        <taxon>Pendulisporaceae</taxon>
        <taxon>Pendulispora</taxon>
    </lineage>
</organism>
<evidence type="ECO:0000313" key="2">
    <source>
        <dbReference type="EMBL" id="WXA92644.1"/>
    </source>
</evidence>
<dbReference type="EMBL" id="CP089982">
    <property type="protein sequence ID" value="WXA92644.1"/>
    <property type="molecule type" value="Genomic_DNA"/>
</dbReference>
<evidence type="ECO:0000313" key="3">
    <source>
        <dbReference type="Proteomes" id="UP001379533"/>
    </source>
</evidence>
<keyword evidence="1" id="KW-0732">Signal</keyword>